<proteinExistence type="predicted"/>
<dbReference type="EMBL" id="JARWAO010000005">
    <property type="protein sequence ID" value="MDR5896456.1"/>
    <property type="molecule type" value="Genomic_DNA"/>
</dbReference>
<organism evidence="2 3">
    <name type="scientific">Larsenimonas suaedae</name>
    <dbReference type="NCBI Taxonomy" id="1851019"/>
    <lineage>
        <taxon>Bacteria</taxon>
        <taxon>Pseudomonadati</taxon>
        <taxon>Pseudomonadota</taxon>
        <taxon>Gammaproteobacteria</taxon>
        <taxon>Oceanospirillales</taxon>
        <taxon>Halomonadaceae</taxon>
        <taxon>Larsenimonas</taxon>
    </lineage>
</organism>
<gene>
    <name evidence="2" type="ORF">QC825_10265</name>
</gene>
<name>A0ABU1GWN6_9GAMM</name>
<keyword evidence="1" id="KW-0812">Transmembrane</keyword>
<feature type="transmembrane region" description="Helical" evidence="1">
    <location>
        <begin position="6"/>
        <end position="27"/>
    </location>
</feature>
<keyword evidence="1" id="KW-0472">Membrane</keyword>
<keyword evidence="1" id="KW-1133">Transmembrane helix</keyword>
<keyword evidence="3" id="KW-1185">Reference proteome</keyword>
<feature type="transmembrane region" description="Helical" evidence="1">
    <location>
        <begin position="64"/>
        <end position="82"/>
    </location>
</feature>
<protein>
    <submittedName>
        <fullName evidence="2">Uncharacterized protein</fullName>
    </submittedName>
</protein>
<reference evidence="2 3" key="1">
    <citation type="submission" date="2023-04" db="EMBL/GenBank/DDBJ databases">
        <title>A long-awaited taxogenomic arrangement of the family Halomonadaceae.</title>
        <authorList>
            <person name="De La Haba R."/>
            <person name="Chuvochina M."/>
            <person name="Wittouck S."/>
            <person name="Arahal D.R."/>
            <person name="Sanchez-Porro C."/>
            <person name="Hugenholtz P."/>
            <person name="Ventosa A."/>
        </authorList>
    </citation>
    <scope>NUCLEOTIDE SEQUENCE [LARGE SCALE GENOMIC DNA]</scope>
    <source>
        <strain evidence="2 3">DSM 22428</strain>
    </source>
</reference>
<comment type="caution">
    <text evidence="2">The sequence shown here is derived from an EMBL/GenBank/DDBJ whole genome shotgun (WGS) entry which is preliminary data.</text>
</comment>
<evidence type="ECO:0000313" key="2">
    <source>
        <dbReference type="EMBL" id="MDR5896456.1"/>
    </source>
</evidence>
<feature type="transmembrane region" description="Helical" evidence="1">
    <location>
        <begin position="34"/>
        <end position="58"/>
    </location>
</feature>
<dbReference type="RefSeq" id="WP_251594087.1">
    <property type="nucleotide sequence ID" value="NZ_JAMLJI010000003.1"/>
</dbReference>
<dbReference type="Proteomes" id="UP001269375">
    <property type="component" value="Unassembled WGS sequence"/>
</dbReference>
<accession>A0ABU1GWN6</accession>
<evidence type="ECO:0000313" key="3">
    <source>
        <dbReference type="Proteomes" id="UP001269375"/>
    </source>
</evidence>
<evidence type="ECO:0000256" key="1">
    <source>
        <dbReference type="SAM" id="Phobius"/>
    </source>
</evidence>
<sequence>MMASAWLIMMLVTTVIALLVSSLTLLIKGYAKSAGMIMAGLILIIAPVFIQKWGLFAITRESTYAMLTLPGIALVVVGIVMTRRLVFR</sequence>